<organism evidence="3 4">
    <name type="scientific">Gemmobacter megaterium</name>
    <dbReference type="NCBI Taxonomy" id="1086013"/>
    <lineage>
        <taxon>Bacteria</taxon>
        <taxon>Pseudomonadati</taxon>
        <taxon>Pseudomonadota</taxon>
        <taxon>Alphaproteobacteria</taxon>
        <taxon>Rhodobacterales</taxon>
        <taxon>Paracoccaceae</taxon>
        <taxon>Gemmobacter</taxon>
    </lineage>
</organism>
<evidence type="ECO:0000256" key="2">
    <source>
        <dbReference type="SAM" id="SignalP"/>
    </source>
</evidence>
<evidence type="ECO:0000256" key="1">
    <source>
        <dbReference type="SAM" id="Phobius"/>
    </source>
</evidence>
<evidence type="ECO:0000313" key="4">
    <source>
        <dbReference type="Proteomes" id="UP000186141"/>
    </source>
</evidence>
<keyword evidence="4" id="KW-1185">Reference proteome</keyword>
<keyword evidence="1" id="KW-0812">Transmembrane</keyword>
<gene>
    <name evidence="3" type="ORF">SAMN05421774_1115</name>
</gene>
<name>A0A1N7QGH0_9RHOB</name>
<dbReference type="InterPro" id="IPR022472">
    <property type="entry name" value="VPLPA-CTERM"/>
</dbReference>
<accession>A0A1N7QGH0</accession>
<reference evidence="3 4" key="1">
    <citation type="submission" date="2017-01" db="EMBL/GenBank/DDBJ databases">
        <authorList>
            <person name="Mah S.A."/>
            <person name="Swanson W.J."/>
            <person name="Moy G.W."/>
            <person name="Vacquier V.D."/>
        </authorList>
    </citation>
    <scope>NUCLEOTIDE SEQUENCE [LARGE SCALE GENOMIC DNA]</scope>
    <source>
        <strain evidence="3 4">DSM 26375</strain>
    </source>
</reference>
<dbReference type="NCBIfam" id="TIGR03370">
    <property type="entry name" value="VPLPA-CTERM"/>
    <property type="match status" value="1"/>
</dbReference>
<keyword evidence="1" id="KW-1133">Transmembrane helix</keyword>
<feature type="chain" id="PRO_5012998325" evidence="2">
    <location>
        <begin position="26"/>
        <end position="294"/>
    </location>
</feature>
<keyword evidence="2" id="KW-0732">Signal</keyword>
<feature type="transmembrane region" description="Helical" evidence="1">
    <location>
        <begin position="268"/>
        <end position="288"/>
    </location>
</feature>
<sequence>MFARQIRFRSLACGLTLLVAPQAMAATFTYEPYTYYAYSYVPAKPSVHIEPVWDADGSYTGRYAISDWGETTGYLDDPLPGWELQPGFGFGFFFSGHGTLDLSGQTLEFGPQMSAALASQVDDHGGLYLEAYYYSTATFAYYDPVRGMFRYGGNMVGSFSFGDGNLVTGWQAHASLYGSPEDDGEDEIAISSTGRPFDTFRDTYEAGTVFPDRPIHDFYGSDTWGGLAVATRPGYWRLNVQEGCMMRYDSGLDYELFACPDAPPPAPVPLPASAVFLIGALGGLGCVARRRRAG</sequence>
<dbReference type="STRING" id="1086013.SAMN05421774_1115"/>
<keyword evidence="1" id="KW-0472">Membrane</keyword>
<protein>
    <submittedName>
        <fullName evidence="3">VPLPA-CTERM protein sorting domain-containing protein</fullName>
    </submittedName>
</protein>
<evidence type="ECO:0000313" key="3">
    <source>
        <dbReference type="EMBL" id="SIT22011.1"/>
    </source>
</evidence>
<dbReference type="RefSeq" id="WP_076533894.1">
    <property type="nucleotide sequence ID" value="NZ_BMEH01000011.1"/>
</dbReference>
<proteinExistence type="predicted"/>
<dbReference type="AlphaFoldDB" id="A0A1N7QGH0"/>
<feature type="signal peptide" evidence="2">
    <location>
        <begin position="1"/>
        <end position="25"/>
    </location>
</feature>
<dbReference type="EMBL" id="FTOT01000011">
    <property type="protein sequence ID" value="SIT22011.1"/>
    <property type="molecule type" value="Genomic_DNA"/>
</dbReference>
<dbReference type="Proteomes" id="UP000186141">
    <property type="component" value="Unassembled WGS sequence"/>
</dbReference>